<organism evidence="1 2">
    <name type="scientific">Vitis vinifera</name>
    <name type="common">Grape</name>
    <dbReference type="NCBI Taxonomy" id="29760"/>
    <lineage>
        <taxon>Eukaryota</taxon>
        <taxon>Viridiplantae</taxon>
        <taxon>Streptophyta</taxon>
        <taxon>Embryophyta</taxon>
        <taxon>Tracheophyta</taxon>
        <taxon>Spermatophyta</taxon>
        <taxon>Magnoliopsida</taxon>
        <taxon>eudicotyledons</taxon>
        <taxon>Gunneridae</taxon>
        <taxon>Pentapetalae</taxon>
        <taxon>rosids</taxon>
        <taxon>Vitales</taxon>
        <taxon>Vitaceae</taxon>
        <taxon>Viteae</taxon>
        <taxon>Vitis</taxon>
    </lineage>
</organism>
<proteinExistence type="predicted"/>
<name>A0A438D708_VITVI</name>
<dbReference type="Proteomes" id="UP000288805">
    <property type="component" value="Unassembled WGS sequence"/>
</dbReference>
<dbReference type="AlphaFoldDB" id="A0A438D708"/>
<dbReference type="EMBL" id="QGNW01001764">
    <property type="protein sequence ID" value="RVW31236.1"/>
    <property type="molecule type" value="Genomic_DNA"/>
</dbReference>
<evidence type="ECO:0000313" key="1">
    <source>
        <dbReference type="EMBL" id="RVW31236.1"/>
    </source>
</evidence>
<dbReference type="InterPro" id="IPR011993">
    <property type="entry name" value="PH-like_dom_sf"/>
</dbReference>
<sequence length="152" mass="17225">MADPQRNGLAERDVEQAIVALKKGAYLLKYGRRGKPKFCPFRLSNDESMLIWYSGKEEKQLKLNNVSRIIPGQRTDQMTFLSWLLMWFEAISGLRIGLDKSEILLVGRVENLEVLALEFGYKAGVLPSTYLGLPLGAPHKFVAVWDGVEERL</sequence>
<comment type="caution">
    <text evidence="1">The sequence shown here is derived from an EMBL/GenBank/DDBJ whole genome shotgun (WGS) entry which is preliminary data.</text>
</comment>
<reference evidence="1 2" key="1">
    <citation type="journal article" date="2018" name="PLoS Genet.">
        <title>Population sequencing reveals clonal diversity and ancestral inbreeding in the grapevine cultivar Chardonnay.</title>
        <authorList>
            <person name="Roach M.J."/>
            <person name="Johnson D.L."/>
            <person name="Bohlmann J."/>
            <person name="van Vuuren H.J."/>
            <person name="Jones S.J."/>
            <person name="Pretorius I.S."/>
            <person name="Schmidt S.A."/>
            <person name="Borneman A.R."/>
        </authorList>
    </citation>
    <scope>NUCLEOTIDE SEQUENCE [LARGE SCALE GENOMIC DNA]</scope>
    <source>
        <strain evidence="2">cv. Chardonnay</strain>
        <tissue evidence="1">Leaf</tissue>
    </source>
</reference>
<dbReference type="OrthoDB" id="5981550at2759"/>
<gene>
    <name evidence="1" type="primary">PRAF1_10</name>
    <name evidence="1" type="ORF">CK203_082882</name>
</gene>
<protein>
    <submittedName>
        <fullName evidence="1">PH, RCC1 and FYVE domains-containing protein 1</fullName>
    </submittedName>
</protein>
<dbReference type="SUPFAM" id="SSF50729">
    <property type="entry name" value="PH domain-like"/>
    <property type="match status" value="1"/>
</dbReference>
<accession>A0A438D708</accession>
<evidence type="ECO:0000313" key="2">
    <source>
        <dbReference type="Proteomes" id="UP000288805"/>
    </source>
</evidence>
<dbReference type="Gene3D" id="2.30.29.30">
    <property type="entry name" value="Pleckstrin-homology domain (PH domain)/Phosphotyrosine-binding domain (PTB)"/>
    <property type="match status" value="1"/>
</dbReference>